<dbReference type="AlphaFoldDB" id="A0A1E3QIW7"/>
<keyword evidence="8" id="KW-1185">Reference proteome</keyword>
<evidence type="ECO:0000313" key="8">
    <source>
        <dbReference type="Proteomes" id="UP000094336"/>
    </source>
</evidence>
<dbReference type="OrthoDB" id="4044803at2759"/>
<accession>A0A1E3QIW7</accession>
<dbReference type="PANTHER" id="PTHR28071">
    <property type="entry name" value="REDOX PROTEIN FMP46, MITOCHONDRIAL-RELATED"/>
    <property type="match status" value="1"/>
</dbReference>
<dbReference type="RefSeq" id="XP_018982991.1">
    <property type="nucleotide sequence ID" value="XM_019129877.1"/>
</dbReference>
<evidence type="ECO:0000256" key="6">
    <source>
        <dbReference type="ARBA" id="ARBA00023128"/>
    </source>
</evidence>
<reference evidence="8" key="1">
    <citation type="submission" date="2016-05" db="EMBL/GenBank/DDBJ databases">
        <title>Comparative genomics of biotechnologically important yeasts.</title>
        <authorList>
            <consortium name="DOE Joint Genome Institute"/>
            <person name="Riley R."/>
            <person name="Haridas S."/>
            <person name="Wolfe K.H."/>
            <person name="Lopes M.R."/>
            <person name="Hittinger C.T."/>
            <person name="Goker M."/>
            <person name="Salamov A."/>
            <person name="Wisecaver J."/>
            <person name="Long T.M."/>
            <person name="Aerts A.L."/>
            <person name="Barry K."/>
            <person name="Choi C."/>
            <person name="Clum A."/>
            <person name="Coughlan A.Y."/>
            <person name="Deshpande S."/>
            <person name="Douglass A.P."/>
            <person name="Hanson S.J."/>
            <person name="Klenk H.-P."/>
            <person name="Labutti K."/>
            <person name="Lapidus A."/>
            <person name="Lindquist E."/>
            <person name="Lipzen A."/>
            <person name="Meier-Kolthoff J.P."/>
            <person name="Ohm R.A."/>
            <person name="Otillar R.P."/>
            <person name="Pangilinan J."/>
            <person name="Peng Y."/>
            <person name="Rokas A."/>
            <person name="Rosa C.A."/>
            <person name="Scheuner C."/>
            <person name="Sibirny A.A."/>
            <person name="Slot J.C."/>
            <person name="Stielow J.B."/>
            <person name="Sun H."/>
            <person name="Kurtzman C.P."/>
            <person name="Blackwell M."/>
            <person name="Grigoriev I.V."/>
            <person name="Jeffries T.W."/>
        </authorList>
    </citation>
    <scope>NUCLEOTIDE SEQUENCE [LARGE SCALE GENOMIC DNA]</scope>
    <source>
        <strain evidence="8">NRRL Y-12698</strain>
    </source>
</reference>
<dbReference type="EMBL" id="KV454439">
    <property type="protein sequence ID" value="ODQ77663.1"/>
    <property type="molecule type" value="Genomic_DNA"/>
</dbReference>
<dbReference type="GO" id="GO:0005739">
    <property type="term" value="C:mitochondrion"/>
    <property type="evidence" value="ECO:0007669"/>
    <property type="project" value="UniProtKB-SubCell"/>
</dbReference>
<proteinExistence type="inferred from homology"/>
<evidence type="ECO:0000256" key="1">
    <source>
        <dbReference type="ARBA" id="ARBA00002963"/>
    </source>
</evidence>
<dbReference type="Proteomes" id="UP000094336">
    <property type="component" value="Unassembled WGS sequence"/>
</dbReference>
<name>A0A1E3QIW7_9ASCO</name>
<dbReference type="GeneID" id="30147730"/>
<dbReference type="GO" id="GO:0016491">
    <property type="term" value="F:oxidoreductase activity"/>
    <property type="evidence" value="ECO:0007669"/>
    <property type="project" value="UniProtKB-KW"/>
</dbReference>
<evidence type="ECO:0000256" key="2">
    <source>
        <dbReference type="ARBA" id="ARBA00004173"/>
    </source>
</evidence>
<keyword evidence="4" id="KW-0809">Transit peptide</keyword>
<dbReference type="Pfam" id="PF07955">
    <property type="entry name" value="DUF1687"/>
    <property type="match status" value="1"/>
</dbReference>
<evidence type="ECO:0000256" key="5">
    <source>
        <dbReference type="ARBA" id="ARBA00023002"/>
    </source>
</evidence>
<comment type="similarity">
    <text evidence="3">Belongs to the FMP46 family.</text>
</comment>
<evidence type="ECO:0000313" key="7">
    <source>
        <dbReference type="EMBL" id="ODQ77663.1"/>
    </source>
</evidence>
<organism evidence="7 8">
    <name type="scientific">Babjeviella inositovora NRRL Y-12698</name>
    <dbReference type="NCBI Taxonomy" id="984486"/>
    <lineage>
        <taxon>Eukaryota</taxon>
        <taxon>Fungi</taxon>
        <taxon>Dikarya</taxon>
        <taxon>Ascomycota</taxon>
        <taxon>Saccharomycotina</taxon>
        <taxon>Pichiomycetes</taxon>
        <taxon>Serinales incertae sedis</taxon>
        <taxon>Babjeviella</taxon>
    </lineage>
</organism>
<sequence length="168" mass="19339">MSMFRTMQGAPGVITLFTRPQSRVSDHLFKQLQYYSKPFQSKKNPTLLAKIFGERAPKNGSEEDRYTIDLQNTCPTYDQFLTMTSFLSTHKSNFTSFRHAFPPIGKEMKYVGDLKVPERLEYEAMMSKGVNGEEESFVTPLVVDWNQALIASDDEGIERIIQYYKAQV</sequence>
<comment type="function">
    <text evidence="1">Putative mitochondrial redox protein which could be involved in the reduction of small toxic molecules.</text>
</comment>
<protein>
    <submittedName>
        <fullName evidence="7">Uncharacterized protein</fullName>
    </submittedName>
</protein>
<gene>
    <name evidence="7" type="ORF">BABINDRAFT_163378</name>
</gene>
<dbReference type="InterPro" id="IPR012882">
    <property type="entry name" value="Fmp46"/>
</dbReference>
<evidence type="ECO:0000256" key="3">
    <source>
        <dbReference type="ARBA" id="ARBA00009734"/>
    </source>
</evidence>
<dbReference type="InterPro" id="IPR036249">
    <property type="entry name" value="Thioredoxin-like_sf"/>
</dbReference>
<dbReference type="Gene3D" id="3.40.30.10">
    <property type="entry name" value="Glutaredoxin"/>
    <property type="match status" value="1"/>
</dbReference>
<comment type="subcellular location">
    <subcellularLocation>
        <location evidence="2">Mitochondrion</location>
    </subcellularLocation>
</comment>
<keyword evidence="6" id="KW-0496">Mitochondrion</keyword>
<keyword evidence="5" id="KW-0560">Oxidoreductase</keyword>
<evidence type="ECO:0000256" key="4">
    <source>
        <dbReference type="ARBA" id="ARBA00022946"/>
    </source>
</evidence>
<dbReference type="SUPFAM" id="SSF52833">
    <property type="entry name" value="Thioredoxin-like"/>
    <property type="match status" value="1"/>
</dbReference>
<dbReference type="PANTHER" id="PTHR28071:SF1">
    <property type="entry name" value="REDOX PROTEIN FMP46, MITOCHONDRIAL-RELATED"/>
    <property type="match status" value="1"/>
</dbReference>